<dbReference type="EMBL" id="JAFIMR010000058">
    <property type="protein sequence ID" value="KAI1853077.1"/>
    <property type="molecule type" value="Genomic_DNA"/>
</dbReference>
<gene>
    <name evidence="2" type="ORF">JX265_012833</name>
</gene>
<reference evidence="2" key="1">
    <citation type="submission" date="2021-03" db="EMBL/GenBank/DDBJ databases">
        <title>Revisited historic fungal species revealed as producer of novel bioactive compounds through whole genome sequencing and comparative genomics.</title>
        <authorList>
            <person name="Vignolle G.A."/>
            <person name="Hochenegger N."/>
            <person name="Mach R.L."/>
            <person name="Mach-Aigner A.R."/>
            <person name="Javad Rahimi M."/>
            <person name="Salim K.A."/>
            <person name="Chan C.M."/>
            <person name="Lim L.B.L."/>
            <person name="Cai F."/>
            <person name="Druzhinina I.S."/>
            <person name="U'Ren J.M."/>
            <person name="Derntl C."/>
        </authorList>
    </citation>
    <scope>NUCLEOTIDE SEQUENCE</scope>
    <source>
        <strain evidence="2">TUCIM 5799</strain>
    </source>
</reference>
<accession>A0A9P9W9M1</accession>
<keyword evidence="3" id="KW-1185">Reference proteome</keyword>
<evidence type="ECO:0000259" key="1">
    <source>
        <dbReference type="Pfam" id="PF12697"/>
    </source>
</evidence>
<evidence type="ECO:0000313" key="3">
    <source>
        <dbReference type="Proteomes" id="UP000829685"/>
    </source>
</evidence>
<dbReference type="InterPro" id="IPR029058">
    <property type="entry name" value="AB_hydrolase_fold"/>
</dbReference>
<sequence length="236" mass="25556">MSATSSKPVILLIHGGWHYPKCYGPLVDELEGLGYSVLCPELPTLGADTHGKTPADDVALIHEIILPLFDQGKEIVIIGHSYGGIPACASTQGLGVQERALEGKKGGFKSIVFLAAFAIPKRGMDLLQTFGGSWGVWQNATTPYTRNQLITVNDNAKHAFYNDMPDDESQKWFDTLVPHSQDAFETGVDYVAADLTIPKGYVICELDQVSANYDLPIVPNSRSNFYASASLPLQAA</sequence>
<dbReference type="AlphaFoldDB" id="A0A9P9W9M1"/>
<dbReference type="InterPro" id="IPR000073">
    <property type="entry name" value="AB_hydrolase_1"/>
</dbReference>
<dbReference type="PANTHER" id="PTHR37017">
    <property type="entry name" value="AB HYDROLASE-1 DOMAIN-CONTAINING PROTEIN-RELATED"/>
    <property type="match status" value="1"/>
</dbReference>
<organism evidence="2 3">
    <name type="scientific">Neoarthrinium moseri</name>
    <dbReference type="NCBI Taxonomy" id="1658444"/>
    <lineage>
        <taxon>Eukaryota</taxon>
        <taxon>Fungi</taxon>
        <taxon>Dikarya</taxon>
        <taxon>Ascomycota</taxon>
        <taxon>Pezizomycotina</taxon>
        <taxon>Sordariomycetes</taxon>
        <taxon>Xylariomycetidae</taxon>
        <taxon>Amphisphaeriales</taxon>
        <taxon>Apiosporaceae</taxon>
        <taxon>Neoarthrinium</taxon>
    </lineage>
</organism>
<feature type="domain" description="AB hydrolase-1" evidence="1">
    <location>
        <begin position="10"/>
        <end position="211"/>
    </location>
</feature>
<dbReference type="InterPro" id="IPR052897">
    <property type="entry name" value="Sec-Metab_Biosynth_Hydrolase"/>
</dbReference>
<dbReference type="PANTHER" id="PTHR37017:SF11">
    <property type="entry name" value="ESTERASE_LIPASE_THIOESTERASE DOMAIN-CONTAINING PROTEIN"/>
    <property type="match status" value="1"/>
</dbReference>
<dbReference type="Proteomes" id="UP000829685">
    <property type="component" value="Unassembled WGS sequence"/>
</dbReference>
<name>A0A9P9W9M1_9PEZI</name>
<dbReference type="Pfam" id="PF12697">
    <property type="entry name" value="Abhydrolase_6"/>
    <property type="match status" value="1"/>
</dbReference>
<proteinExistence type="predicted"/>
<protein>
    <recommendedName>
        <fullName evidence="1">AB hydrolase-1 domain-containing protein</fullName>
    </recommendedName>
</protein>
<comment type="caution">
    <text evidence="2">The sequence shown here is derived from an EMBL/GenBank/DDBJ whole genome shotgun (WGS) entry which is preliminary data.</text>
</comment>
<dbReference type="SUPFAM" id="SSF53474">
    <property type="entry name" value="alpha/beta-Hydrolases"/>
    <property type="match status" value="1"/>
</dbReference>
<evidence type="ECO:0000313" key="2">
    <source>
        <dbReference type="EMBL" id="KAI1853077.1"/>
    </source>
</evidence>
<dbReference type="Gene3D" id="3.40.50.1820">
    <property type="entry name" value="alpha/beta hydrolase"/>
    <property type="match status" value="1"/>
</dbReference>